<feature type="signal peptide" evidence="1">
    <location>
        <begin position="1"/>
        <end position="18"/>
    </location>
</feature>
<dbReference type="PIRSF" id="PIRSF004649">
    <property type="entry name" value="MlaC"/>
    <property type="match status" value="1"/>
</dbReference>
<accession>A0A6L2R6G5</accession>
<comment type="caution">
    <text evidence="2">The sequence shown here is derived from an EMBL/GenBank/DDBJ whole genome shotgun (WGS) entry which is preliminary data.</text>
</comment>
<dbReference type="Gene3D" id="3.10.450.710">
    <property type="entry name" value="Tgt2/MlaC"/>
    <property type="match status" value="1"/>
</dbReference>
<dbReference type="PANTHER" id="PTHR36573">
    <property type="entry name" value="INTERMEMBRANE PHOSPHOLIPID TRANSPORT SYSTEM BINDING PROTEIN MLAC"/>
    <property type="match status" value="1"/>
</dbReference>
<dbReference type="EMBL" id="BLLL01000008">
    <property type="protein sequence ID" value="GFH63044.1"/>
    <property type="molecule type" value="Genomic_DNA"/>
</dbReference>
<proteinExistence type="predicted"/>
<evidence type="ECO:0000313" key="3">
    <source>
        <dbReference type="Proteomes" id="UP000505077"/>
    </source>
</evidence>
<keyword evidence="1" id="KW-0732">Signal</keyword>
<sequence>MKLFVIALALLLAMPCHAAMRQTSPSSQARQTLEVSITRILESIKNPDYVNPATRACLRHQIEDEILHLFNFKEFSSRTVGTRWRAFSQDQQNSFSDAFADLLINTYVNKIDGYNGEQIEFTGETMSPTGDRAEIHTTLTLKDGKKIPVSYRMLPKDSEWRVYDVLIENMSLVMNYRSQFQDILNSATPDQLIERVKSKVREVRKQHEK</sequence>
<dbReference type="InterPro" id="IPR042245">
    <property type="entry name" value="Tgt2/MlaC_sf"/>
</dbReference>
<organism evidence="2 3">
    <name type="scientific">Candidatus Desulfovibrio kirbyi</name>
    <dbReference type="NCBI Taxonomy" id="2696086"/>
    <lineage>
        <taxon>Bacteria</taxon>
        <taxon>Pseudomonadati</taxon>
        <taxon>Thermodesulfobacteriota</taxon>
        <taxon>Desulfovibrionia</taxon>
        <taxon>Desulfovibrionales</taxon>
        <taxon>Desulfovibrionaceae</taxon>
        <taxon>Desulfovibrio</taxon>
    </lineage>
</organism>
<evidence type="ECO:0000256" key="1">
    <source>
        <dbReference type="SAM" id="SignalP"/>
    </source>
</evidence>
<gene>
    <name evidence="2" type="ORF">ZNDK_0815</name>
</gene>
<name>A0A6L2R6G5_9BACT</name>
<reference evidence="2 3" key="1">
    <citation type="journal article" date="2020" name="ISME J.">
        <title>Parallel Reductive Genome Evolution in Desulfovibrio Ectosymbionts Independently Acquired by Trichonympha Protists in the Termite Gut.</title>
        <authorList>
            <person name="Takeuchi M."/>
            <person name="Kuwahara H."/>
            <person name="Murakami T."/>
            <person name="Takahashi K."/>
            <person name="Kajitani R."/>
            <person name="Toyoda A."/>
            <person name="Itoh T."/>
            <person name="Ohkuma M."/>
            <person name="Hongoh Y."/>
        </authorList>
    </citation>
    <scope>NUCLEOTIDE SEQUENCE [LARGE SCALE GENOMIC DNA]</scope>
    <source>
        <strain evidence="2">ZnDsv-02</strain>
    </source>
</reference>
<protein>
    <submittedName>
        <fullName evidence="2">ABC exporter, auxiliary component</fullName>
    </submittedName>
</protein>
<dbReference type="InterPro" id="IPR008869">
    <property type="entry name" value="MlaC/ttg2D"/>
</dbReference>
<evidence type="ECO:0000313" key="2">
    <source>
        <dbReference type="EMBL" id="GFH63044.1"/>
    </source>
</evidence>
<feature type="chain" id="PRO_5027111844" evidence="1">
    <location>
        <begin position="19"/>
        <end position="209"/>
    </location>
</feature>
<dbReference type="AlphaFoldDB" id="A0A6L2R6G5"/>
<dbReference type="PANTHER" id="PTHR36573:SF1">
    <property type="entry name" value="INTERMEMBRANE PHOSPHOLIPID TRANSPORT SYSTEM BINDING PROTEIN MLAC"/>
    <property type="match status" value="1"/>
</dbReference>
<dbReference type="Pfam" id="PF05494">
    <property type="entry name" value="MlaC"/>
    <property type="match status" value="1"/>
</dbReference>
<dbReference type="Proteomes" id="UP000505077">
    <property type="component" value="Unassembled WGS sequence"/>
</dbReference>